<dbReference type="RefSeq" id="WP_029401522.1">
    <property type="nucleotide sequence ID" value="NZ_CACRWX010000004.1"/>
</dbReference>
<organism evidence="1">
    <name type="scientific">Escherichia coli</name>
    <dbReference type="NCBI Taxonomy" id="562"/>
    <lineage>
        <taxon>Bacteria</taxon>
        <taxon>Pseudomonadati</taxon>
        <taxon>Pseudomonadota</taxon>
        <taxon>Gammaproteobacteria</taxon>
        <taxon>Enterobacterales</taxon>
        <taxon>Enterobacteriaceae</taxon>
        <taxon>Escherichia</taxon>
    </lineage>
</organism>
<dbReference type="InterPro" id="IPR021352">
    <property type="entry name" value="DUF2971"/>
</dbReference>
<name>A0A2P9EC65_ECOLX</name>
<evidence type="ECO:0000313" key="3">
    <source>
        <dbReference type="Proteomes" id="UP000254079"/>
    </source>
</evidence>
<geneLocation type="plasmid" evidence="1">
    <name>RCS54_p</name>
</geneLocation>
<reference evidence="1" key="1">
    <citation type="submission" date="2018-02" db="EMBL/GenBank/DDBJ databases">
        <authorList>
            <person name="Cohen D.B."/>
            <person name="Kent A.D."/>
        </authorList>
    </citation>
    <scope>NUCLEOTIDE SEQUENCE</scope>
    <source>
        <strain evidence="1">511</strain>
        <plasmid evidence="1">RCS54_p</plasmid>
    </source>
</reference>
<evidence type="ECO:0000313" key="2">
    <source>
        <dbReference type="EMBL" id="STL40386.1"/>
    </source>
</evidence>
<dbReference type="Pfam" id="PF11185">
    <property type="entry name" value="DUF2971"/>
    <property type="match status" value="1"/>
</dbReference>
<protein>
    <submittedName>
        <fullName evidence="2">Protein of uncharacterized function (DUF2971)</fullName>
    </submittedName>
</protein>
<gene>
    <name evidence="2" type="ORF">NCTC8622_07906</name>
    <name evidence="1" type="ORF">RCS54_P0055</name>
</gene>
<dbReference type="AlphaFoldDB" id="A0A2P9EC65"/>
<dbReference type="EMBL" id="LT985263">
    <property type="protein sequence ID" value="SPE00969.1"/>
    <property type="molecule type" value="Genomic_DNA"/>
</dbReference>
<dbReference type="Proteomes" id="UP000254079">
    <property type="component" value="Unassembled WGS sequence"/>
</dbReference>
<dbReference type="EMBL" id="UGCP01000006">
    <property type="protein sequence ID" value="STL40386.1"/>
    <property type="molecule type" value="Genomic_DNA"/>
</dbReference>
<proteinExistence type="predicted"/>
<reference evidence="2 3" key="2">
    <citation type="submission" date="2018-06" db="EMBL/GenBank/DDBJ databases">
        <authorList>
            <consortium name="Pathogen Informatics"/>
            <person name="Doyle S."/>
        </authorList>
    </citation>
    <scope>NUCLEOTIDE SEQUENCE [LARGE SCALE GENOMIC DNA]</scope>
    <source>
        <strain evidence="2 3">NCTC8622</strain>
    </source>
</reference>
<sequence length="346" mass="40230">MLVKYIGESYMEKPWPGMHIRTSCLEDGFFRATQPKYLNDPSSESRLLPFFNKFSPADYAWARNEFKKMQRDPSYVPSIQELEYYLKPCGKRYGEDFPHLLINEGFTSMDSYDESKLQEIVTYLNDYLVEAVSCHLGVFSLSKSDCNLHMWTHYASIGKGFAVVFDETHDFFKIYRPCDVSYNPEDRASVTYYKGAVRFNGYPAPSRNIDIKNKDNTLHGILNRDPVRELFINRLLYTKGEEWLPENESRIIFPLADCERKIGSIVSPSIDDCLLNEYPDVFHDYHEINLKKIPFSAFKQITLGYNMTEKDKNIILDKVSSNKELSHVNVLQSKLDIYGKVVVKPM</sequence>
<keyword evidence="1" id="KW-0614">Plasmid</keyword>
<accession>A0A2P9EC65</accession>
<evidence type="ECO:0000313" key="1">
    <source>
        <dbReference type="EMBL" id="SPE00969.1"/>
    </source>
</evidence>